<feature type="region of interest" description="Disordered" evidence="1">
    <location>
        <begin position="1544"/>
        <end position="1569"/>
    </location>
</feature>
<dbReference type="GO" id="GO:0016740">
    <property type="term" value="F:transferase activity"/>
    <property type="evidence" value="ECO:0007669"/>
    <property type="project" value="UniProtKB-KW"/>
</dbReference>
<dbReference type="PROSITE" id="PS50908">
    <property type="entry name" value="RWD"/>
    <property type="match status" value="1"/>
</dbReference>
<evidence type="ECO:0000256" key="1">
    <source>
        <dbReference type="SAM" id="MobiDB-lite"/>
    </source>
</evidence>
<keyword evidence="4" id="KW-1185">Reference proteome</keyword>
<dbReference type="InterPro" id="IPR016135">
    <property type="entry name" value="UBQ-conjugating_enzyme/RWD"/>
</dbReference>
<feature type="domain" description="RWD" evidence="2">
    <location>
        <begin position="300"/>
        <end position="399"/>
    </location>
</feature>
<dbReference type="InterPro" id="IPR006575">
    <property type="entry name" value="RWD_dom"/>
</dbReference>
<dbReference type="Pfam" id="PF13563">
    <property type="entry name" value="2_5_RNA_ligase2"/>
    <property type="match status" value="1"/>
</dbReference>
<sequence length="2121" mass="224743">MSTSPLLPLLRELVSRLAAACPQSSATTDAVVDMLSGHPLFDLSRKDVAKLRKAAGDAALRGRAPELSHNTALVILPPVELWEPINAIRAELEPHHLTIWPPHITLAYPFLPVHAWPDNLAPLAAATASIDPFDVTLLTFGTFSRGKNGMLTYLEPDPESASGITAVRAALCDQLFPYLPATFTPHLTVGRGQSDPQAPRLAAHWTPITFPVSHLALLARPHRDAPLEIIAEIPLRGQGELLATDIATMVASLAAPHTPPAPRKLSHHVPDAVATANAKLVAAAASNPELAPEAVELATDELEALNAIYADDSEVELTTDATSVSLTHRSAGVRLIINKDALYPFTVPTISVETRSTETAPWHAAPGLSKQLYVTALEAAGSPLCYELFLAALECVAEQPTAAPAQTGTTLPLAQNAGDSAGTDSSVSSAVAYIRGLVPAALSVAQANALIARIDPSAELEDMPITLPDTLSEPITAAPVWISAEKAALTAAFGVNVTVEPCEFTDAVRGFDTVIAIHIRARHPAQLGNFVPRSLRDTLSTIRHPPDHVFADVRILASAVAVGHFEVDVVNSLGLTAGDILALDGALSLAAARPSDSLPAIVAVAAGDPHLCYAPLGCLPIATASCIAQQYVADVATATTADSGDVPMVPADLKLVGLRPATTSMTYAALSIAAAEDAALGAARTAAAADGYQITHADRITSPALVARFAAAVSSMPTSGKSVLAPFVGFHGTWSADAATSIVESGILAPLEVTERGELLHMATGAIYGNGVYVAPGLSKAAMYTRADADGAFSVFAALVVPGVARRVVFDRQAGSRTHASREFVAGFFDYFTFDPNFHSNVAPSGEEVVIFDSARVLPLLQITLVPATVGSATALAADPYAHRQLAPASSILPGSQWAPFTARSRKSRRALAAGAGKDRRRAFVPQNAVPDAAPPLLAFHRVPGTADKWLLDVSPRLPLQWGLPVTKVHMVFIIEASARLDEAYTKFVLPTACELVRRVSPDAASAVIFGRDATVYTPAAVTSHAFFDTPRIRNRTLDENVSFGAGYEAAITHALDADERHRDQIRAVAHARALATLRRFGKPTTDAAIRRQIKSELHAPDLAATVHYMLVSLSRGVDSIRTPSELAALWKRSARYVSGAGLMASLTPINLGKTSSVDHVLAARAATAASSTTYVSYDTAPVFYAHRLRALPEVAKRVAIKLKAAVRKVSVRLSLPTEASSIAQGFVTSFTSRVSHAVSLAIAPGSGTNGVLYHGATPPRTISIGEFEHPIPVVAHVPRPMENDSTPGSLLVAESTAGSLEALRAQGTLLAVLRGLIDDIKVAAVTGKDVRLAFETLSTLIDGVKTAGPSHGALAAMSACERMETVRAKARLVNELEAMCNGVRDALVVAAEAKMSPVAQSKWLAQSENLKYGAAAGRRSVAVVDASDVGRDLVRRLDAALDDVDLSPPAHREIELAQAAVDAIGDSPETALAGFVLPDLLYGFGSLGLGIVVRRSNASVADPWQIHVETVTSAWVETSRVMCGLRTGSPLCIDWYPGGAEGRRNSLSSSDDDSDVDDAGESRSKTSRPVVRVRPVAAVEDVLVVMRPGHAAAPVLEAYAKSALHTAYLGVVFCRNPVLALPAQRTALLTVALVQAVNQLLDPACCEPGFVAVVWTLLTSLRARMGINGASPEQFWNGVIYKLMEPHPERRLTEAPEDDVSSVAKVLGPLMVCHEAVDEVGLFELAAAPQLSAVALALLAESISRSSRVYLKCRLARRGVANHAAAMRDEAQAVLARALGISPESVPAISPSDEVIDPPASALTFGSEADIDRALRASSKLFRKPGWTNVPPTAVLACLQMARVVQGFGRELAQPTADPPPAFVTAVCSTFRGLSMGAFLTQFVEPGAGRELDRRALQAALYVQGIEFHSSKLRRGGEIGELLEPHALVASAAARARKTMYAAARSVKLARLARTRKLNARELRRQEKLAALAEFYTAHAGVPKLFSEAEVAAMNRAAPSAVDAVVREPSGLLRHRCCFEACPRFLEYLGTQADRLHGTRKGLFTHLAPITQRSCKVPYFPGWHLMAIMLWRKTRSAHNGRQTFITRLVNHYRDRTSSSAVVASLAEATWLSIEAMVAAD</sequence>
<organism evidence="3 4">
    <name type="scientific">Thecamonas trahens ATCC 50062</name>
    <dbReference type="NCBI Taxonomy" id="461836"/>
    <lineage>
        <taxon>Eukaryota</taxon>
        <taxon>Apusozoa</taxon>
        <taxon>Apusomonadida</taxon>
        <taxon>Apusomonadidae</taxon>
        <taxon>Thecamonas</taxon>
    </lineage>
</organism>
<proteinExistence type="predicted"/>
<dbReference type="PANTHER" id="PTHR37474:SF1">
    <property type="entry name" value="2'-5' RNA LIGASE FAMILY PROTEIN"/>
    <property type="match status" value="1"/>
</dbReference>
<reference evidence="3 4" key="1">
    <citation type="submission" date="2010-05" db="EMBL/GenBank/DDBJ databases">
        <title>The Genome Sequence of Thecamonas trahens ATCC 50062.</title>
        <authorList>
            <consortium name="The Broad Institute Genome Sequencing Platform"/>
            <person name="Russ C."/>
            <person name="Cuomo C."/>
            <person name="Shea T."/>
            <person name="Young S.K."/>
            <person name="Zeng Q."/>
            <person name="Koehrsen M."/>
            <person name="Haas B."/>
            <person name="Borodovsky M."/>
            <person name="Guigo R."/>
            <person name="Alvarado L."/>
            <person name="Berlin A."/>
            <person name="Bochicchio J."/>
            <person name="Borenstein D."/>
            <person name="Chapman S."/>
            <person name="Chen Z."/>
            <person name="Freedman E."/>
            <person name="Gellesch M."/>
            <person name="Goldberg J."/>
            <person name="Griggs A."/>
            <person name="Gujja S."/>
            <person name="Heilman E."/>
            <person name="Heiman D."/>
            <person name="Hepburn T."/>
            <person name="Howarth C."/>
            <person name="Jen D."/>
            <person name="Larson L."/>
            <person name="Mehta T."/>
            <person name="Park D."/>
            <person name="Pearson M."/>
            <person name="Roberts A."/>
            <person name="Saif S."/>
            <person name="Shenoy N."/>
            <person name="Sisk P."/>
            <person name="Stolte C."/>
            <person name="Sykes S."/>
            <person name="Thomson T."/>
            <person name="Walk T."/>
            <person name="White J."/>
            <person name="Yandava C."/>
            <person name="Burger G."/>
            <person name="Gray M.W."/>
            <person name="Holland P.W.H."/>
            <person name="King N."/>
            <person name="Lang F.B.F."/>
            <person name="Roger A.J."/>
            <person name="Ruiz-Trillo I."/>
            <person name="Lander E."/>
            <person name="Nusbaum C."/>
        </authorList>
    </citation>
    <scope>NUCLEOTIDE SEQUENCE [LARGE SCALE GENOMIC DNA]</scope>
    <source>
        <strain evidence="3 4">ATCC 50062</strain>
    </source>
</reference>
<protein>
    <submittedName>
        <fullName evidence="3">Polynucleotide adenyltransferase</fullName>
    </submittedName>
</protein>
<dbReference type="SUPFAM" id="SSF56399">
    <property type="entry name" value="ADP-ribosylation"/>
    <property type="match status" value="1"/>
</dbReference>
<accession>A0A0L0DPH1</accession>
<evidence type="ECO:0000313" key="4">
    <source>
        <dbReference type="Proteomes" id="UP000054408"/>
    </source>
</evidence>
<dbReference type="InterPro" id="IPR009097">
    <property type="entry name" value="Cyclic_Pdiesterase"/>
</dbReference>
<dbReference type="RefSeq" id="XP_013753838.1">
    <property type="nucleotide sequence ID" value="XM_013898384.1"/>
</dbReference>
<evidence type="ECO:0000259" key="2">
    <source>
        <dbReference type="PROSITE" id="PS50908"/>
    </source>
</evidence>
<dbReference type="GeneID" id="25568324"/>
<dbReference type="SUPFAM" id="SSF54495">
    <property type="entry name" value="UBC-like"/>
    <property type="match status" value="1"/>
</dbReference>
<dbReference type="SUPFAM" id="SSF55144">
    <property type="entry name" value="LigT-like"/>
    <property type="match status" value="1"/>
</dbReference>
<feature type="compositionally biased region" description="Acidic residues" evidence="1">
    <location>
        <begin position="1551"/>
        <end position="1560"/>
    </location>
</feature>
<dbReference type="Gene3D" id="3.90.228.10">
    <property type="match status" value="1"/>
</dbReference>
<evidence type="ECO:0000313" key="3">
    <source>
        <dbReference type="EMBL" id="KNC54197.1"/>
    </source>
</evidence>
<dbReference type="OrthoDB" id="5364416at2759"/>
<dbReference type="Pfam" id="PF05773">
    <property type="entry name" value="RWD"/>
    <property type="match status" value="1"/>
</dbReference>
<name>A0A0L0DPH1_THETB</name>
<dbReference type="Gene3D" id="3.90.1140.10">
    <property type="entry name" value="Cyclic phosphodiesterase"/>
    <property type="match status" value="1"/>
</dbReference>
<dbReference type="Gene3D" id="3.10.110.10">
    <property type="entry name" value="Ubiquitin Conjugating Enzyme"/>
    <property type="match status" value="1"/>
</dbReference>
<dbReference type="EMBL" id="GL349487">
    <property type="protein sequence ID" value="KNC54197.1"/>
    <property type="molecule type" value="Genomic_DNA"/>
</dbReference>
<keyword evidence="3" id="KW-0808">Transferase</keyword>
<dbReference type="PANTHER" id="PTHR37474">
    <property type="entry name" value="RNA LIGASE/CYCLIC NUCLEOTIDE PHOSPHODIESTERASE"/>
    <property type="match status" value="1"/>
</dbReference>
<dbReference type="Proteomes" id="UP000054408">
    <property type="component" value="Unassembled WGS sequence"/>
</dbReference>
<gene>
    <name evidence="3" type="ORF">AMSG_09985</name>
</gene>
<dbReference type="eggNOG" id="ENOG502S5T7">
    <property type="taxonomic scope" value="Eukaryota"/>
</dbReference>